<dbReference type="GO" id="GO:0033612">
    <property type="term" value="F:receptor serine/threonine kinase binding"/>
    <property type="evidence" value="ECO:0007669"/>
    <property type="project" value="TreeGrafter"/>
</dbReference>
<dbReference type="Pfam" id="PF23598">
    <property type="entry name" value="LRR_14"/>
    <property type="match status" value="1"/>
</dbReference>
<evidence type="ECO:0000256" key="8">
    <source>
        <dbReference type="ARBA" id="ARBA00022741"/>
    </source>
</evidence>
<evidence type="ECO:0000256" key="12">
    <source>
        <dbReference type="ARBA" id="ARBA00023136"/>
    </source>
</evidence>
<keyword evidence="11 15" id="KW-1133">Transmembrane helix</keyword>
<dbReference type="InterPro" id="IPR001611">
    <property type="entry name" value="Leu-rich_rpt"/>
</dbReference>
<dbReference type="InterPro" id="IPR017441">
    <property type="entry name" value="Protein_kinase_ATP_BS"/>
</dbReference>
<dbReference type="GO" id="GO:0016020">
    <property type="term" value="C:membrane"/>
    <property type="evidence" value="ECO:0007669"/>
    <property type="project" value="UniProtKB-SubCell"/>
</dbReference>
<comment type="similarity">
    <text evidence="2">Belongs to the protein kinase superfamily. Ser/Thr protein kinase family.</text>
</comment>
<evidence type="ECO:0000256" key="4">
    <source>
        <dbReference type="ARBA" id="ARBA00022679"/>
    </source>
</evidence>
<accession>A0A7N0REC2</accession>
<dbReference type="Gene3D" id="3.30.200.20">
    <property type="entry name" value="Phosphorylase Kinase, domain 1"/>
    <property type="match status" value="1"/>
</dbReference>
<keyword evidence="9" id="KW-0418">Kinase</keyword>
<evidence type="ECO:0000313" key="18">
    <source>
        <dbReference type="EnsemblPlants" id="Kaladp0009s0001.2.v1.1"/>
    </source>
</evidence>
<dbReference type="Proteomes" id="UP000594263">
    <property type="component" value="Unplaced"/>
</dbReference>
<dbReference type="OMA" id="DIGMCNS"/>
<dbReference type="EnsemblPlants" id="Kaladp0009s0001.2.v1.1">
    <property type="protein sequence ID" value="Kaladp0009s0001.2.v1.1"/>
    <property type="gene ID" value="Kaladp0009s0001.v1.1"/>
</dbReference>
<dbReference type="SMART" id="SM00220">
    <property type="entry name" value="S_TKc"/>
    <property type="match status" value="1"/>
</dbReference>
<dbReference type="GO" id="GO:0005524">
    <property type="term" value="F:ATP binding"/>
    <property type="evidence" value="ECO:0007669"/>
    <property type="project" value="UniProtKB-UniRule"/>
</dbReference>
<feature type="domain" description="Protein kinase" evidence="17">
    <location>
        <begin position="671"/>
        <end position="949"/>
    </location>
</feature>
<keyword evidence="13" id="KW-0325">Glycoprotein</keyword>
<dbReference type="CDD" id="cd14066">
    <property type="entry name" value="STKc_IRAK"/>
    <property type="match status" value="1"/>
</dbReference>
<evidence type="ECO:0000313" key="19">
    <source>
        <dbReference type="Proteomes" id="UP000594263"/>
    </source>
</evidence>
<dbReference type="AlphaFoldDB" id="A0A7N0REC2"/>
<dbReference type="SMART" id="SM00369">
    <property type="entry name" value="LRR_TYP"/>
    <property type="match status" value="7"/>
</dbReference>
<evidence type="ECO:0000256" key="15">
    <source>
        <dbReference type="SAM" id="Phobius"/>
    </source>
</evidence>
<dbReference type="SUPFAM" id="SSF52058">
    <property type="entry name" value="L domain-like"/>
    <property type="match status" value="3"/>
</dbReference>
<dbReference type="InterPro" id="IPR050647">
    <property type="entry name" value="Plant_LRR-RLKs"/>
</dbReference>
<proteinExistence type="inferred from homology"/>
<evidence type="ECO:0000256" key="3">
    <source>
        <dbReference type="ARBA" id="ARBA00022614"/>
    </source>
</evidence>
<dbReference type="Gene3D" id="3.80.10.10">
    <property type="entry name" value="Ribonuclease Inhibitor"/>
    <property type="match status" value="5"/>
</dbReference>
<dbReference type="Gramene" id="Kaladp0009s0001.2.v1.1">
    <property type="protein sequence ID" value="Kaladp0009s0001.2.v1.1"/>
    <property type="gene ID" value="Kaladp0009s0001.v1.1"/>
</dbReference>
<feature type="chain" id="PRO_5033597500" description="Protein kinase domain-containing protein" evidence="16">
    <location>
        <begin position="22"/>
        <end position="977"/>
    </location>
</feature>
<comment type="subcellular location">
    <subcellularLocation>
        <location evidence="1">Membrane</location>
        <topology evidence="1">Single-pass membrane protein</topology>
    </subcellularLocation>
</comment>
<evidence type="ECO:0000256" key="10">
    <source>
        <dbReference type="ARBA" id="ARBA00022840"/>
    </source>
</evidence>
<dbReference type="FunFam" id="3.80.10.10:FF:000233">
    <property type="entry name" value="Leucine-rich repeat receptor-like protein kinase TDR"/>
    <property type="match status" value="1"/>
</dbReference>
<protein>
    <recommendedName>
        <fullName evidence="17">Protein kinase domain-containing protein</fullName>
    </recommendedName>
</protein>
<dbReference type="InterPro" id="IPR011009">
    <property type="entry name" value="Kinase-like_dom_sf"/>
</dbReference>
<dbReference type="PROSITE" id="PS51450">
    <property type="entry name" value="LRR"/>
    <property type="match status" value="1"/>
</dbReference>
<evidence type="ECO:0000256" key="2">
    <source>
        <dbReference type="ARBA" id="ARBA00008684"/>
    </source>
</evidence>
<dbReference type="InterPro" id="IPR055414">
    <property type="entry name" value="LRR_R13L4/SHOC2-like"/>
</dbReference>
<keyword evidence="7" id="KW-0677">Repeat</keyword>
<evidence type="ECO:0000259" key="17">
    <source>
        <dbReference type="PROSITE" id="PS50011"/>
    </source>
</evidence>
<dbReference type="PANTHER" id="PTHR48056">
    <property type="entry name" value="LRR RECEPTOR-LIKE SERINE/THREONINE-PROTEIN KINASE-RELATED"/>
    <property type="match status" value="1"/>
</dbReference>
<evidence type="ECO:0000256" key="1">
    <source>
        <dbReference type="ARBA" id="ARBA00004167"/>
    </source>
</evidence>
<dbReference type="PROSITE" id="PS00107">
    <property type="entry name" value="PROTEIN_KINASE_ATP"/>
    <property type="match status" value="1"/>
</dbReference>
<dbReference type="PANTHER" id="PTHR48056:SF20">
    <property type="entry name" value="PROTEIN KINASE DOMAIN-CONTAINING PROTEIN"/>
    <property type="match status" value="1"/>
</dbReference>
<keyword evidence="6 16" id="KW-0732">Signal</keyword>
<dbReference type="GO" id="GO:0004672">
    <property type="term" value="F:protein kinase activity"/>
    <property type="evidence" value="ECO:0007669"/>
    <property type="project" value="InterPro"/>
</dbReference>
<keyword evidence="5 15" id="KW-0812">Transmembrane</keyword>
<dbReference type="InterPro" id="IPR003591">
    <property type="entry name" value="Leu-rich_rpt_typical-subtyp"/>
</dbReference>
<evidence type="ECO:0000256" key="11">
    <source>
        <dbReference type="ARBA" id="ARBA00022989"/>
    </source>
</evidence>
<dbReference type="SUPFAM" id="SSF56112">
    <property type="entry name" value="Protein kinase-like (PK-like)"/>
    <property type="match status" value="1"/>
</dbReference>
<keyword evidence="19" id="KW-1185">Reference proteome</keyword>
<organism evidence="18 19">
    <name type="scientific">Kalanchoe fedtschenkoi</name>
    <name type="common">Lavender scallops</name>
    <name type="synonym">South American air plant</name>
    <dbReference type="NCBI Taxonomy" id="63787"/>
    <lineage>
        <taxon>Eukaryota</taxon>
        <taxon>Viridiplantae</taxon>
        <taxon>Streptophyta</taxon>
        <taxon>Embryophyta</taxon>
        <taxon>Tracheophyta</taxon>
        <taxon>Spermatophyta</taxon>
        <taxon>Magnoliopsida</taxon>
        <taxon>eudicotyledons</taxon>
        <taxon>Gunneridae</taxon>
        <taxon>Pentapetalae</taxon>
        <taxon>Saxifragales</taxon>
        <taxon>Crassulaceae</taxon>
        <taxon>Kalanchoe</taxon>
    </lineage>
</organism>
<keyword evidence="4" id="KW-0808">Transferase</keyword>
<feature type="binding site" evidence="14">
    <location>
        <position position="700"/>
    </location>
    <ligand>
        <name>ATP</name>
        <dbReference type="ChEBI" id="CHEBI:30616"/>
    </ligand>
</feature>
<feature type="signal peptide" evidence="16">
    <location>
        <begin position="1"/>
        <end position="21"/>
    </location>
</feature>
<name>A0A7N0REC2_KALFE</name>
<dbReference type="PROSITE" id="PS00108">
    <property type="entry name" value="PROTEIN_KINASE_ST"/>
    <property type="match status" value="1"/>
</dbReference>
<keyword evidence="8 14" id="KW-0547">Nucleotide-binding</keyword>
<feature type="transmembrane region" description="Helical" evidence="15">
    <location>
        <begin position="608"/>
        <end position="627"/>
    </location>
</feature>
<dbReference type="GO" id="GO:0009791">
    <property type="term" value="P:post-embryonic development"/>
    <property type="evidence" value="ECO:0007669"/>
    <property type="project" value="UniProtKB-ARBA"/>
</dbReference>
<reference evidence="18" key="1">
    <citation type="submission" date="2021-01" db="UniProtKB">
        <authorList>
            <consortium name="EnsemblPlants"/>
        </authorList>
    </citation>
    <scope>IDENTIFICATION</scope>
</reference>
<dbReference type="InterPro" id="IPR000719">
    <property type="entry name" value="Prot_kinase_dom"/>
</dbReference>
<dbReference type="FunFam" id="3.80.10.10:FF:000129">
    <property type="entry name" value="Leucine-rich repeat receptor-like kinase"/>
    <property type="match status" value="1"/>
</dbReference>
<keyword evidence="10 14" id="KW-0067">ATP-binding</keyword>
<keyword evidence="12 15" id="KW-0472">Membrane</keyword>
<evidence type="ECO:0000256" key="14">
    <source>
        <dbReference type="PROSITE-ProRule" id="PRU10141"/>
    </source>
</evidence>
<dbReference type="Gene3D" id="1.10.510.10">
    <property type="entry name" value="Transferase(Phosphotransferase) domain 1"/>
    <property type="match status" value="1"/>
</dbReference>
<dbReference type="FunFam" id="3.80.10.10:FF:000041">
    <property type="entry name" value="LRR receptor-like serine/threonine-protein kinase ERECTA"/>
    <property type="match status" value="1"/>
</dbReference>
<dbReference type="InterPro" id="IPR013210">
    <property type="entry name" value="LRR_N_plant-typ"/>
</dbReference>
<evidence type="ECO:0000256" key="6">
    <source>
        <dbReference type="ARBA" id="ARBA00022729"/>
    </source>
</evidence>
<dbReference type="Pfam" id="PF00560">
    <property type="entry name" value="LRR_1"/>
    <property type="match status" value="4"/>
</dbReference>
<evidence type="ECO:0000256" key="13">
    <source>
        <dbReference type="ARBA" id="ARBA00023180"/>
    </source>
</evidence>
<keyword evidence="3" id="KW-0433">Leucine-rich repeat</keyword>
<dbReference type="InterPro" id="IPR032675">
    <property type="entry name" value="LRR_dom_sf"/>
</dbReference>
<dbReference type="Pfam" id="PF00069">
    <property type="entry name" value="Pkinase"/>
    <property type="match status" value="1"/>
</dbReference>
<dbReference type="InterPro" id="IPR008271">
    <property type="entry name" value="Ser/Thr_kinase_AS"/>
</dbReference>
<dbReference type="EnsemblPlants" id="Kaladp0009s0001.1.v1.1">
    <property type="protein sequence ID" value="Kaladp0009s0001.1.v1.1"/>
    <property type="gene ID" value="Kaladp0009s0001.v1.1"/>
</dbReference>
<dbReference type="PROSITE" id="PS50011">
    <property type="entry name" value="PROTEIN_KINASE_DOM"/>
    <property type="match status" value="1"/>
</dbReference>
<dbReference type="Gramene" id="Kaladp0009s0001.1.v1.1">
    <property type="protein sequence ID" value="Kaladp0009s0001.1.v1.1"/>
    <property type="gene ID" value="Kaladp0009s0001.v1.1"/>
</dbReference>
<dbReference type="Pfam" id="PF08263">
    <property type="entry name" value="LRRNT_2"/>
    <property type="match status" value="1"/>
</dbReference>
<dbReference type="FunFam" id="1.10.510.10:FF:000365">
    <property type="entry name" value="Leucine-rich repeat receptor-like serine/threonine-protein kinase At1g17230"/>
    <property type="match status" value="1"/>
</dbReference>
<evidence type="ECO:0000256" key="7">
    <source>
        <dbReference type="ARBA" id="ARBA00022737"/>
    </source>
</evidence>
<evidence type="ECO:0000256" key="16">
    <source>
        <dbReference type="SAM" id="SignalP"/>
    </source>
</evidence>
<sequence>MGKNLSLLLLLLLTLCCTVLSLNYQTQPLLDFKKQLKDPTNVLSSWLESSSPCDFWGVNCVSGKVTEISLPNQSLSGQLSPAVCALEGLQSLILPSNSISGMLPAELSSCSNLRVLNVSDNSLVGQLPDLSALHGLQILDLGSNDFSGKFPAWVGKLNGLLQLSLANISFDEGKIPDSLGNLKNLTYLFLANCHFVGEIPDSLFGLKALETFDFSSNNLNGDFPRALSTLKNLKKIELYANNFTGVLPVELAELAHLEEIDISTNSIHGTIPKEFGNLKNLRVFQCYSNNLSGELPTGFGDLRNLTSFSVYTNNLYGEVPANLGRYSPLIDIDISENQFSGPFPSFLCGGGTLRRLLAVQNNFSGEFPDTYAQCKTLLRVRFSQNNFSGKLPDSFWALPNMYMLDVSDNGFTGRLSTEIASAINLNQLLMFNNKLSGELPPEIASLTKLEKLLLNSNNFSGRIPSQLGELKLLSSLHLENNMLSGSIPSELGQCAGMVDLNLAMNGLTGQIPKTISHLTALNSLNLSGNKLFGNIPGNLAVLKLSAIDLRNNELSGLVPSELLIVGGDEAMRGNTGLCISDKTRTLTNSELQVCDTRSSHHGDGHRKVLFGIILSALGILIIALVILSYRNYRRTVVDPERDMGVGEEVDRKWKLESFHPIHINGDEICDLGDNNLIGSGGTGKVYRVDLKNSGLSVAVKQLRKGNEVLLMTAEMNVLARIRHKNILKLYACLTRGGSHYLVFEYMSNGNVSQALQRVLKGQQPELDWCRRYNIAVGAAKGIAYLHHDCSPPIIHRDIKSSNILLDDDYEPKIADFGVAKVAGRSPDGKNTGHLAGTHGYIAPELGYSLNVTEKSDVYSFGVVLLELITGKEAIADEYGEGRDIVYWVEAHLCDRLSVLEVLDNKIPGEYQEDMLKVLKIAVSCTAKIPSARPSMRDVVRMLSEADPFPMKHPKTGSKRNSIEEIPILSGDLSVEAD</sequence>
<evidence type="ECO:0000256" key="9">
    <source>
        <dbReference type="ARBA" id="ARBA00022777"/>
    </source>
</evidence>
<evidence type="ECO:0000256" key="5">
    <source>
        <dbReference type="ARBA" id="ARBA00022692"/>
    </source>
</evidence>